<dbReference type="Proteomes" id="UP000594454">
    <property type="component" value="Chromosome 5"/>
</dbReference>
<sequence length="195" mass="21304">MQHWRDACNKEDVLVVHAFRCSYVQSQCPYANQNTQGSAYYSGFKLPYPYDQIATEQQQQSGNTMAKIVRPLVHTVSPITTNELASNVVAPIHIKATAVEASPVNPSYTSSSYSNYGYQPMQRILPTPLPIPATTSCGQVATAPVYSTSPQQQIAGLVSSQPVNPTSACSQSRLIQPSCGHIVYITHPLDRPFLC</sequence>
<protein>
    <submittedName>
        <fullName evidence="1">Uncharacterized protein</fullName>
    </submittedName>
</protein>
<evidence type="ECO:0000313" key="2">
    <source>
        <dbReference type="Proteomes" id="UP000594454"/>
    </source>
</evidence>
<dbReference type="InParanoid" id="A0A7R8YYN3"/>
<dbReference type="EMBL" id="LR899013">
    <property type="protein sequence ID" value="CAD7090289.1"/>
    <property type="molecule type" value="Genomic_DNA"/>
</dbReference>
<evidence type="ECO:0000313" key="1">
    <source>
        <dbReference type="EMBL" id="CAD7090289.1"/>
    </source>
</evidence>
<reference evidence="1 2" key="1">
    <citation type="submission" date="2020-11" db="EMBL/GenBank/DDBJ databases">
        <authorList>
            <person name="Wallbank WR R."/>
            <person name="Pardo Diaz C."/>
            <person name="Kozak K."/>
            <person name="Martin S."/>
            <person name="Jiggins C."/>
            <person name="Moest M."/>
            <person name="Warren A I."/>
            <person name="Generalovic N T."/>
            <person name="Byers J.R.P. K."/>
            <person name="Montejo-Kovacevich G."/>
            <person name="Yen C E."/>
        </authorList>
    </citation>
    <scope>NUCLEOTIDE SEQUENCE [LARGE SCALE GENOMIC DNA]</scope>
</reference>
<name>A0A7R8YYN3_HERIL</name>
<dbReference type="AlphaFoldDB" id="A0A7R8YYN3"/>
<keyword evidence="2" id="KW-1185">Reference proteome</keyword>
<gene>
    <name evidence="1" type="ORF">HERILL_LOCUS12781</name>
</gene>
<organism evidence="1 2">
    <name type="scientific">Hermetia illucens</name>
    <name type="common">Black soldier fly</name>
    <dbReference type="NCBI Taxonomy" id="343691"/>
    <lineage>
        <taxon>Eukaryota</taxon>
        <taxon>Metazoa</taxon>
        <taxon>Ecdysozoa</taxon>
        <taxon>Arthropoda</taxon>
        <taxon>Hexapoda</taxon>
        <taxon>Insecta</taxon>
        <taxon>Pterygota</taxon>
        <taxon>Neoptera</taxon>
        <taxon>Endopterygota</taxon>
        <taxon>Diptera</taxon>
        <taxon>Brachycera</taxon>
        <taxon>Stratiomyomorpha</taxon>
        <taxon>Stratiomyidae</taxon>
        <taxon>Hermetiinae</taxon>
        <taxon>Hermetia</taxon>
    </lineage>
</organism>
<accession>A0A7R8YYN3</accession>
<proteinExistence type="predicted"/>